<organism evidence="2 3">
    <name type="scientific">Ensete ventricosum</name>
    <name type="common">Abyssinian banana</name>
    <name type="synonym">Musa ensete</name>
    <dbReference type="NCBI Taxonomy" id="4639"/>
    <lineage>
        <taxon>Eukaryota</taxon>
        <taxon>Viridiplantae</taxon>
        <taxon>Streptophyta</taxon>
        <taxon>Embryophyta</taxon>
        <taxon>Tracheophyta</taxon>
        <taxon>Spermatophyta</taxon>
        <taxon>Magnoliopsida</taxon>
        <taxon>Liliopsida</taxon>
        <taxon>Zingiberales</taxon>
        <taxon>Musaceae</taxon>
        <taxon>Ensete</taxon>
    </lineage>
</organism>
<dbReference type="EMBL" id="AMZH03003027">
    <property type="protein sequence ID" value="RRT73668.1"/>
    <property type="molecule type" value="Genomic_DNA"/>
</dbReference>
<dbReference type="InterPro" id="IPR006840">
    <property type="entry name" value="ChaC"/>
</dbReference>
<name>A0A427ABP6_ENSVE</name>
<dbReference type="Pfam" id="PF04752">
    <property type="entry name" value="ChaC"/>
    <property type="match status" value="1"/>
</dbReference>
<sequence>ILATSDHPSSAKGFLMPWPRSQHGLVLPINFKGHDVAPPRPAAIKQSPSRLRFLVTETHAKPIPGSESIPRRPALTSGSICEIEVSLPFPDSKRTSSNLVLGIGRTMVLWVFGYGSLVCNPGFEFDEKIIGFIKDYRRVFDLGKVFVDDRQLSRIPSLKEYTDRYALGTPEFPARTCTLEPEKGAICWGVAYCVKGGAEKERAAVKDPKLLTLSSIAGHKDDFVIELANKVRKALGGLKHKASVVHLPLQPQASFLHIKSLPEASVGVDS</sequence>
<dbReference type="PANTHER" id="PTHR12192">
    <property type="entry name" value="CATION TRANSPORT PROTEIN CHAC-RELATED"/>
    <property type="match status" value="1"/>
</dbReference>
<accession>A0A427ABP6</accession>
<gene>
    <name evidence="2" type="ORF">B296_00010293</name>
</gene>
<dbReference type="AlphaFoldDB" id="A0A427ABP6"/>
<feature type="non-terminal residue" evidence="2">
    <location>
        <position position="1"/>
    </location>
</feature>
<evidence type="ECO:0000256" key="1">
    <source>
        <dbReference type="ARBA" id="ARBA00023239"/>
    </source>
</evidence>
<protein>
    <submittedName>
        <fullName evidence="2">Uncharacterized protein</fullName>
    </submittedName>
</protein>
<dbReference type="Proteomes" id="UP000287651">
    <property type="component" value="Unassembled WGS sequence"/>
</dbReference>
<dbReference type="PANTHER" id="PTHR12192:SF19">
    <property type="entry name" value="GAMMA-GLUTAMYLCYCLOTRANSFERASE 2-2"/>
    <property type="match status" value="1"/>
</dbReference>
<dbReference type="GO" id="GO:0061928">
    <property type="term" value="F:glutathione specific gamma-glutamylcyclotransferase activity"/>
    <property type="evidence" value="ECO:0007669"/>
    <property type="project" value="InterPro"/>
</dbReference>
<proteinExistence type="predicted"/>
<dbReference type="GO" id="GO:0006751">
    <property type="term" value="P:glutathione catabolic process"/>
    <property type="evidence" value="ECO:0007669"/>
    <property type="project" value="InterPro"/>
</dbReference>
<comment type="caution">
    <text evidence="2">The sequence shown here is derived from an EMBL/GenBank/DDBJ whole genome shotgun (WGS) entry which is preliminary data.</text>
</comment>
<reference evidence="2 3" key="1">
    <citation type="journal article" date="2014" name="Agronomy (Basel)">
        <title>A Draft Genome Sequence for Ensete ventricosum, the Drought-Tolerant Tree Against Hunger.</title>
        <authorList>
            <person name="Harrison J."/>
            <person name="Moore K.A."/>
            <person name="Paszkiewicz K."/>
            <person name="Jones T."/>
            <person name="Grant M."/>
            <person name="Ambacheew D."/>
            <person name="Muzemil S."/>
            <person name="Studholme D.J."/>
        </authorList>
    </citation>
    <scope>NUCLEOTIDE SEQUENCE [LARGE SCALE GENOMIC DNA]</scope>
</reference>
<evidence type="ECO:0000313" key="2">
    <source>
        <dbReference type="EMBL" id="RRT73668.1"/>
    </source>
</evidence>
<evidence type="ECO:0000313" key="3">
    <source>
        <dbReference type="Proteomes" id="UP000287651"/>
    </source>
</evidence>
<dbReference type="GO" id="GO:0005737">
    <property type="term" value="C:cytoplasm"/>
    <property type="evidence" value="ECO:0007669"/>
    <property type="project" value="TreeGrafter"/>
</dbReference>
<keyword evidence="1" id="KW-0456">Lyase</keyword>